<dbReference type="Pfam" id="PF05164">
    <property type="entry name" value="ZapA"/>
    <property type="match status" value="1"/>
</dbReference>
<evidence type="ECO:0000313" key="2">
    <source>
        <dbReference type="Proteomes" id="UP000581447"/>
    </source>
</evidence>
<dbReference type="AlphaFoldDB" id="A0A840B1H1"/>
<organism evidence="1 2">
    <name type="scientific">Sphingorhabdus rigui</name>
    <dbReference type="NCBI Taxonomy" id="1282858"/>
    <lineage>
        <taxon>Bacteria</taxon>
        <taxon>Pseudomonadati</taxon>
        <taxon>Pseudomonadota</taxon>
        <taxon>Alphaproteobacteria</taxon>
        <taxon>Sphingomonadales</taxon>
        <taxon>Sphingomonadaceae</taxon>
        <taxon>Sphingorhabdus</taxon>
    </lineage>
</organism>
<keyword evidence="2" id="KW-1185">Reference proteome</keyword>
<keyword evidence="1" id="KW-0132">Cell division</keyword>
<comment type="caution">
    <text evidence="1">The sequence shown here is derived from an EMBL/GenBank/DDBJ whole genome shotgun (WGS) entry which is preliminary data.</text>
</comment>
<accession>A0A840B1H1</accession>
<dbReference type="InterPro" id="IPR036192">
    <property type="entry name" value="Cell_div_ZapA-like_sf"/>
</dbReference>
<name>A0A840B1H1_9SPHN</name>
<dbReference type="Proteomes" id="UP000581447">
    <property type="component" value="Unassembled WGS sequence"/>
</dbReference>
<reference evidence="1 2" key="1">
    <citation type="submission" date="2020-08" db="EMBL/GenBank/DDBJ databases">
        <title>Genomic Encyclopedia of Type Strains, Phase IV (KMG-IV): sequencing the most valuable type-strain genomes for metagenomic binning, comparative biology and taxonomic classification.</title>
        <authorList>
            <person name="Goeker M."/>
        </authorList>
    </citation>
    <scope>NUCLEOTIDE SEQUENCE [LARGE SCALE GENOMIC DNA]</scope>
    <source>
        <strain evidence="1 2">DSM 29050</strain>
    </source>
</reference>
<dbReference type="GO" id="GO:0051301">
    <property type="term" value="P:cell division"/>
    <property type="evidence" value="ECO:0007669"/>
    <property type="project" value="UniProtKB-KW"/>
</dbReference>
<proteinExistence type="predicted"/>
<dbReference type="EMBL" id="JACIEA010000001">
    <property type="protein sequence ID" value="MBB3942740.1"/>
    <property type="molecule type" value="Genomic_DNA"/>
</dbReference>
<gene>
    <name evidence="1" type="ORF">GGR91_000962</name>
</gene>
<dbReference type="InterPro" id="IPR007838">
    <property type="entry name" value="Cell_div_ZapA-like"/>
</dbReference>
<dbReference type="RefSeq" id="WP_183940581.1">
    <property type="nucleotide sequence ID" value="NZ_BAABBG010000023.1"/>
</dbReference>
<evidence type="ECO:0000313" key="1">
    <source>
        <dbReference type="EMBL" id="MBB3942740.1"/>
    </source>
</evidence>
<protein>
    <submittedName>
        <fullName evidence="1">Cell division protein ZapA</fullName>
    </submittedName>
</protein>
<dbReference type="SUPFAM" id="SSF102829">
    <property type="entry name" value="Cell division protein ZapA-like"/>
    <property type="match status" value="1"/>
</dbReference>
<dbReference type="Gene3D" id="3.30.160.880">
    <property type="entry name" value="Cell division protein ZapA protomer, N-terminal domain"/>
    <property type="match status" value="1"/>
</dbReference>
<dbReference type="InterPro" id="IPR042233">
    <property type="entry name" value="Cell_div_ZapA_N"/>
</dbReference>
<sequence>MAEVKLSIAGRQYSVACNDGEETRLLALGAMVDEKAREAGGGSAGLNETRSLLFSALLLADRLHDMTSGAPVAADSAPVVEKSSQVADALEGLASRLENLALRLEN</sequence>
<keyword evidence="1" id="KW-0131">Cell cycle</keyword>